<dbReference type="PANTHER" id="PTHR35891:SF2">
    <property type="entry name" value="THIOL:DISULFIDE INTERCHANGE PROTEIN DSBA"/>
    <property type="match status" value="1"/>
</dbReference>
<accession>A0ABX9XPG8</accession>
<evidence type="ECO:0000313" key="2">
    <source>
        <dbReference type="EMBL" id="RPE92005.1"/>
    </source>
</evidence>
<comment type="caution">
    <text evidence="2">The sequence shown here is derived from an EMBL/GenBank/DDBJ whole genome shotgun (WGS) entry which is preliminary data.</text>
</comment>
<reference evidence="2 3" key="1">
    <citation type="submission" date="2018-11" db="EMBL/GenBank/DDBJ databases">
        <title>Genomic Encyclopedia of Type Strains, Phase IV (KMG-IV): sequencing the most valuable type-strain genomes for metagenomic binning, comparative biology and taxonomic classification.</title>
        <authorList>
            <person name="Goeker M."/>
        </authorList>
    </citation>
    <scope>NUCLEOTIDE SEQUENCE [LARGE SCALE GENOMIC DNA]</scope>
    <source>
        <strain evidence="2 3">DSM 25797</strain>
    </source>
</reference>
<dbReference type="PANTHER" id="PTHR35891">
    <property type="entry name" value="THIOL:DISULFIDE INTERCHANGE PROTEIN DSBA"/>
    <property type="match status" value="1"/>
</dbReference>
<dbReference type="InterPro" id="IPR050824">
    <property type="entry name" value="Thiol_disulfide_DsbA"/>
</dbReference>
<dbReference type="SUPFAM" id="SSF52833">
    <property type="entry name" value="Thioredoxin-like"/>
    <property type="match status" value="1"/>
</dbReference>
<proteinExistence type="predicted"/>
<feature type="signal peptide" evidence="1">
    <location>
        <begin position="1"/>
        <end position="19"/>
    </location>
</feature>
<keyword evidence="1" id="KW-0732">Signal</keyword>
<gene>
    <name evidence="2" type="ORF">EDC49_1806</name>
</gene>
<name>A0ABX9XPG8_9PAST</name>
<feature type="chain" id="PRO_5045305483" evidence="1">
    <location>
        <begin position="20"/>
        <end position="226"/>
    </location>
</feature>
<dbReference type="InterPro" id="IPR036249">
    <property type="entry name" value="Thioredoxin-like_sf"/>
</dbReference>
<dbReference type="Proteomes" id="UP000276901">
    <property type="component" value="Unassembled WGS sequence"/>
</dbReference>
<keyword evidence="3" id="KW-1185">Reference proteome</keyword>
<organism evidence="2 3">
    <name type="scientific">Frederiksenia canicola</name>
    <dbReference type="NCBI Taxonomy" id="123824"/>
    <lineage>
        <taxon>Bacteria</taxon>
        <taxon>Pseudomonadati</taxon>
        <taxon>Pseudomonadota</taxon>
        <taxon>Gammaproteobacteria</taxon>
        <taxon>Pasteurellales</taxon>
        <taxon>Pasteurellaceae</taxon>
        <taxon>Frederiksenia</taxon>
    </lineage>
</organism>
<dbReference type="Gene3D" id="3.40.30.10">
    <property type="entry name" value="Glutaredoxin"/>
    <property type="match status" value="1"/>
</dbReference>
<evidence type="ECO:0000256" key="1">
    <source>
        <dbReference type="SAM" id="SignalP"/>
    </source>
</evidence>
<protein>
    <submittedName>
        <fullName evidence="2">Thiol:disulfide interchange protein DsbA</fullName>
    </submittedName>
</protein>
<evidence type="ECO:0000313" key="3">
    <source>
        <dbReference type="Proteomes" id="UP000276901"/>
    </source>
</evidence>
<sequence length="226" mass="26567">MRKLLLLWSLLAFALPTHADDKRSDPPKDLQKEPLFKDGKGYYSYKKPLDIALPEGKVLIQYFYRYGCEVCLNGDDYLKLYAERNRDKVVLVRSPAFEKWSEFTARMNATFIEFGRPDLSDKYLFDSASRKKEQSLVENNEAIQRWLAQNGVNIDKFYHIFSSEAVKKRVEQDLSHYQQYSPPINPIAVLNGKYILIHNTLYNDDYTYAVLDFLVEKLQQEKQENK</sequence>
<dbReference type="EMBL" id="RKQT01000004">
    <property type="protein sequence ID" value="RPE92005.1"/>
    <property type="molecule type" value="Genomic_DNA"/>
</dbReference>